<evidence type="ECO:0000313" key="1">
    <source>
        <dbReference type="EMBL" id="GGL45898.1"/>
    </source>
</evidence>
<dbReference type="Proteomes" id="UP000638263">
    <property type="component" value="Unassembled WGS sequence"/>
</dbReference>
<dbReference type="InterPro" id="IPR023214">
    <property type="entry name" value="HAD_sf"/>
</dbReference>
<dbReference type="PRINTS" id="PR00413">
    <property type="entry name" value="HADHALOGNASE"/>
</dbReference>
<dbReference type="PANTHER" id="PTHR47829:SF1">
    <property type="entry name" value="HAD FAMILY PHOSPHATASE"/>
    <property type="match status" value="1"/>
</dbReference>
<dbReference type="Pfam" id="PF00702">
    <property type="entry name" value="Hydrolase"/>
    <property type="match status" value="1"/>
</dbReference>
<proteinExistence type="predicted"/>
<organism evidence="1 2">
    <name type="scientific">Nocardia jinanensis</name>
    <dbReference type="NCBI Taxonomy" id="382504"/>
    <lineage>
        <taxon>Bacteria</taxon>
        <taxon>Bacillati</taxon>
        <taxon>Actinomycetota</taxon>
        <taxon>Actinomycetes</taxon>
        <taxon>Mycobacteriales</taxon>
        <taxon>Nocardiaceae</taxon>
        <taxon>Nocardia</taxon>
    </lineage>
</organism>
<dbReference type="InterPro" id="IPR023198">
    <property type="entry name" value="PGP-like_dom2"/>
</dbReference>
<dbReference type="SUPFAM" id="SSF56784">
    <property type="entry name" value="HAD-like"/>
    <property type="match status" value="1"/>
</dbReference>
<dbReference type="EMBL" id="BMMH01000041">
    <property type="protein sequence ID" value="GGL45898.1"/>
    <property type="molecule type" value="Genomic_DNA"/>
</dbReference>
<dbReference type="InterPro" id="IPR036412">
    <property type="entry name" value="HAD-like_sf"/>
</dbReference>
<dbReference type="RefSeq" id="WP_063000943.1">
    <property type="nucleotide sequence ID" value="NZ_BMMH01000041.1"/>
</dbReference>
<dbReference type="AlphaFoldDB" id="A0A917RYT2"/>
<reference evidence="1" key="2">
    <citation type="submission" date="2020-09" db="EMBL/GenBank/DDBJ databases">
        <authorList>
            <person name="Sun Q."/>
            <person name="Zhou Y."/>
        </authorList>
    </citation>
    <scope>NUCLEOTIDE SEQUENCE</scope>
    <source>
        <strain evidence="1">CGMCC 4.3508</strain>
    </source>
</reference>
<evidence type="ECO:0000313" key="2">
    <source>
        <dbReference type="Proteomes" id="UP000638263"/>
    </source>
</evidence>
<keyword evidence="2" id="KW-1185">Reference proteome</keyword>
<sequence length="216" mass="23962">MAEQPIAVLWCDFGGVLTPPVTEAAARIARAAGIPWPVLWRAIDAVASDLGLRGMAPLERGLLSQAEWGSRVEAALPIRPAIELGDWGEHWYRDRPVNTPLLAALARLRDSGVRIGMLTNSVREWEPYRERMLRDHVRVFDAVVRSHERAIAKPDPRIFAVAEEHLPSGGAALLLDDGAVNCRAARDFGWQAHLHRDSNDSVRLLARLARRDVLPS</sequence>
<dbReference type="InterPro" id="IPR006439">
    <property type="entry name" value="HAD-SF_hydro_IA"/>
</dbReference>
<dbReference type="Gene3D" id="1.10.150.240">
    <property type="entry name" value="Putative phosphatase, domain 2"/>
    <property type="match status" value="1"/>
</dbReference>
<dbReference type="InterPro" id="IPR052898">
    <property type="entry name" value="ACAD10-like"/>
</dbReference>
<gene>
    <name evidence="1" type="ORF">GCM10011588_70850</name>
</gene>
<protein>
    <submittedName>
        <fullName evidence="1">Haloacid dehalogenase</fullName>
    </submittedName>
</protein>
<dbReference type="Gene3D" id="3.40.50.1000">
    <property type="entry name" value="HAD superfamily/HAD-like"/>
    <property type="match status" value="1"/>
</dbReference>
<dbReference type="PANTHER" id="PTHR47829">
    <property type="entry name" value="HYDROLASE, PUTATIVE (AFU_ORTHOLOGUE AFUA_1G12880)-RELATED"/>
    <property type="match status" value="1"/>
</dbReference>
<name>A0A917RYT2_9NOCA</name>
<comment type="caution">
    <text evidence="1">The sequence shown here is derived from an EMBL/GenBank/DDBJ whole genome shotgun (WGS) entry which is preliminary data.</text>
</comment>
<reference evidence="1" key="1">
    <citation type="journal article" date="2014" name="Int. J. Syst. Evol. Microbiol.">
        <title>Complete genome sequence of Corynebacterium casei LMG S-19264T (=DSM 44701T), isolated from a smear-ripened cheese.</title>
        <authorList>
            <consortium name="US DOE Joint Genome Institute (JGI-PGF)"/>
            <person name="Walter F."/>
            <person name="Albersmeier A."/>
            <person name="Kalinowski J."/>
            <person name="Ruckert C."/>
        </authorList>
    </citation>
    <scope>NUCLEOTIDE SEQUENCE</scope>
    <source>
        <strain evidence="1">CGMCC 4.3508</strain>
    </source>
</reference>
<accession>A0A917RYT2</accession>